<feature type="region of interest" description="Disordered" evidence="1">
    <location>
        <begin position="2638"/>
        <end position="2665"/>
    </location>
</feature>
<dbReference type="EMBL" id="BRXY01000119">
    <property type="protein sequence ID" value="GMH67725.1"/>
    <property type="molecule type" value="Genomic_DNA"/>
</dbReference>
<feature type="transmembrane region" description="Helical" evidence="2">
    <location>
        <begin position="2005"/>
        <end position="2027"/>
    </location>
</feature>
<feature type="transmembrane region" description="Helical" evidence="2">
    <location>
        <begin position="1900"/>
        <end position="1919"/>
    </location>
</feature>
<sequence length="2700" mass="285000">MVGQSSCQDCAEGTYQDEVGKGSCKDCPTGSYNPNKGETESTCTSCPAGKYSESEGITAVGNCINCSAGKYVSDNDDHTLHNALSDCVNCVAGKYQADEGQTACVNCVAGKYQADEGQTTCTVCSRGKSQSSEGSTTCVDCISGKIQDSEGNSSCDDCTAGKYSTSTTTCVDCADGKISDAGKSSVDDCKFCPAGSYTTDRVACLVCQAGTILETAGEGSITCGNCLIGKYNGDQGHVAERHLSCTPCEAGRYADSEGSSKCTTCPSGSYDSAQGGGMTNAANCETCTAGKYSDHASIPAHQCVGGKVTALSEEMCQKYADLADVALESMTGTQTRGYGCRVKEVGGKFVWLSGGETSDLQDLTDESHTYKRADCPEVASSCSDCAAGKYLQDDGTGGNDSHDSEADCSECAAGKHSGSGVASCTICSSGKYQDLTGQEECKECSGGKYLSDAGNDVTKHDGDVDCSDCDRGKTSLPGQEACTICAIGKYADEEGTFEAEFRSAGPGGTCKPCQQKGFTASREIAVGARAEGDLTEDVDGENIEVGLGCVACLCGAGQICPDDPVDPCESCTAGKFIGTVGAKDCEDCAEGKYSGNSASVCSLCSPGEVPNEQKSGCVKCAIGKYATVKGCQECEEGYVASTEGSESCQYCEAGKRTATANAAESSAMTAMTGEKTRCLLCPAGTYSAGGSKECSACPDTKLAPFAGATACQSCLPGEYIAEVSGQKQCVKCAVGKFSNQRGNTQCDDCDAGSYSSQSGSVSCSLAPPGYMVTGDQSGIISCSPGKYSEGRASECQPCEDGKYSGAGAGSCLSCAPGKVLKPDYTNKDNADYVSGDHVCVDCPIATKEASGACESCENGYVASSPGSTVCDYCGAGKFASSESNTCEDCPAATFSVGGSSHCEPCGVGKYADGVGRSECTTCPAGKVTMSDQTECDTCADGKKSGLGDLYCSPCEAGSVVNEDKSNCVACGLGKFRTETDADCQNCPLGTFSDSAGETYCSNCPAGTYADESGNEVCKICPEGKFSGSAASACTYCPGGKISTSGSYACQSCSAGTYSNDQTQNLCKDCEAGKRSEAGASSCDNLCPAGKYGKAGEVECTNCVKGEYSRDGAGTCSTCESGKYSDTEASTECQRCGVGSVASQERTSCVDCSTGKIAEVGDLTCSTCPNGFVNASHQGNCTECPQGFIAESGDSQCSKCNTAKGLTASTPGMSSCEYCGSGTFVNLTSHACQPCPLSQYSEGGQQDCWTCETGKYTDAEGQSICKDCEAGSVPNAEKTGCDECPVGKISRVGDPTCSTCAVGKYSSENNANCLECEAGKMSNEENGAGECQICEAGKFSPVNAAACEDCSAGKYAPEPGGNGLCLFCEAGFFSGEGADFCTKCSNGTRSNAGVAICETCKAGTFKNEGTDNLCQPCEAGKISEEGSAECGLLCEAGRYSTAASSECTDCEAGKYAIIGMSSCSICSAGKYSGVRSETCTDCSPGKYSSSNEAECDMCGSDRISDAGAAICNLCEPGKTPSTDRSVCIECVPGKHANSGDEECSACDLGKSATSGSAICETCEPGKFSNEEGMEHCLVCSAGKKSNLDSTACENCNSREYSTEGSSKCFSCPGGSYCEVGTGDPAPQCPPGTQSGSGAEACDECEPGYFAPNYGTTSCQACPANQAPTADKSDCTCKSGFIEDKEVTTDENGERQQTKVCLCGLGFTYDTKNDECVPCGVGMFKNFAGNLPCLSCDRFAVKGSFSTTSPLGGADQGDGEGGPAETASYLAISPRNCTCEKGDFLLEEKPDESYQGFGQCVRCPDGTDCDYRGITLESLPLSAGWWRSSIDSHNVVKCFAEGACVSSENFTAILELQSWNQEMQCSEGHYGAICNNCEVGYHMNVLGECEVCVKEVVLPVKTLITGIVFGSGVFLLGWFVLRKRKLKKLGRKGKGMTSSLFRKFRTKFKIMMTFYQVVSSYESVLHLRYPAVFENYTRMIGSIVNLDALKIMDVDCVVETNFYTKLIMVTATPIIFSFLCFSWAFVVGIIKPEKAKAAKDYAVEIFLGLSFLLFSNVSTTILETFNCDSFGDDPTLFLQQDQSVTCDNDTYEWYANYAIAMILVFPVGITLIYSALLIKNRKKLLDESRMEDPSLSGISFLWESYNPDCWWFEIFECVRKLCMTGLMIFIMAGSASQIVVSMLFSIASIAVYVTFKPYPCYDDDVLAICSQLSIFFTLFGGLLLRVDVADDFDQDTFGMLLIVVNSSSFVLLILTLTPKPFKWIFRIFIQQDRHNGTIKGLKPEHEDQQLFVEYFETLAQASREETGYQKIVKETATWLTWSNTTRAVMEWRNSTGVGPIDEGRVTFEVPLGIEKVKEFLLNVNCDPRSAVLEHRQLGEADLQRSMGTSNRRMSMVSSRRKLYTAIRLKWPMSNRDYVTEQFMVKSSRLTPGAQVIVSRSLYSEDGFLHEGISQKRGYVRAHVGLMGYLLIPLEDQDEEAAFENASAPGSLKMGRTKVIFVSQSDMESWFSDVLARRVVPRGLKYTVDELFYFASQEKERLLESRGKKKRKLRLKKFIKKIGKGGGSKRNLMDSADEMSSEADVSPETKAKNMWKGIRAGVNEGKTINNKWDSVINDAVKKGKSSGNVREGDGGIEMKEVVRNPLGGSGGTGGAGAGGSGLSKFRAAAAASAQKKTNTTLAKKYNGAVRKTKLNSSANAEGQ</sequence>
<feature type="domain" description="TNFR-Cys" evidence="3">
    <location>
        <begin position="1118"/>
        <end position="1148"/>
    </location>
</feature>
<feature type="transmembrane region" description="Helical" evidence="2">
    <location>
        <begin position="2095"/>
        <end position="2116"/>
    </location>
</feature>
<dbReference type="InterPro" id="IPR011641">
    <property type="entry name" value="Tyr-kin_ephrin_A/B_rcpt-like"/>
</dbReference>
<dbReference type="InterPro" id="IPR009030">
    <property type="entry name" value="Growth_fac_rcpt_cys_sf"/>
</dbReference>
<dbReference type="PANTHER" id="PTHR46967:SF2">
    <property type="entry name" value="SUSHI, VON WILLEBRAND FACTOR TYPE A, EGF AND PENTRAXIN DOMAIN-CONTAINING PROTEIN 1-LIKE"/>
    <property type="match status" value="1"/>
</dbReference>
<feature type="transmembrane region" description="Helical" evidence="2">
    <location>
        <begin position="2234"/>
        <end position="2254"/>
    </location>
</feature>
<protein>
    <recommendedName>
        <fullName evidence="3">TNFR-Cys domain-containing protein</fullName>
    </recommendedName>
</protein>
<evidence type="ECO:0000256" key="2">
    <source>
        <dbReference type="SAM" id="Phobius"/>
    </source>
</evidence>
<feature type="transmembrane region" description="Helical" evidence="2">
    <location>
        <begin position="1948"/>
        <end position="1967"/>
    </location>
</feature>
<accession>A0A9W7AD29</accession>
<dbReference type="InterPro" id="IPR001368">
    <property type="entry name" value="TNFR/NGFR_Cys_rich_reg"/>
</dbReference>
<dbReference type="Proteomes" id="UP001165085">
    <property type="component" value="Unassembled WGS sequence"/>
</dbReference>
<feature type="transmembrane region" description="Helical" evidence="2">
    <location>
        <begin position="2039"/>
        <end position="2060"/>
    </location>
</feature>
<name>A0A9W7AD29_9STRA</name>
<feature type="domain" description="TNFR-Cys" evidence="3">
    <location>
        <begin position="107"/>
        <end position="138"/>
    </location>
</feature>
<keyword evidence="2" id="KW-1133">Transmembrane helix</keyword>
<keyword evidence="2" id="KW-0472">Membrane</keyword>
<dbReference type="Pfam" id="PF07699">
    <property type="entry name" value="Ephrin_rec_like"/>
    <property type="match status" value="4"/>
</dbReference>
<feature type="transmembrane region" description="Helical" evidence="2">
    <location>
        <begin position="2166"/>
        <end position="2191"/>
    </location>
</feature>
<dbReference type="SUPFAM" id="SSF55961">
    <property type="entry name" value="Bet v1-like"/>
    <property type="match status" value="1"/>
</dbReference>
<proteinExistence type="predicted"/>
<dbReference type="InterPro" id="IPR023393">
    <property type="entry name" value="START-like_dom_sf"/>
</dbReference>
<reference evidence="5" key="1">
    <citation type="journal article" date="2023" name="Commun. Biol.">
        <title>Genome analysis of Parmales, the sister group of diatoms, reveals the evolutionary specialization of diatoms from phago-mixotrophs to photoautotrophs.</title>
        <authorList>
            <person name="Ban H."/>
            <person name="Sato S."/>
            <person name="Yoshikawa S."/>
            <person name="Yamada K."/>
            <person name="Nakamura Y."/>
            <person name="Ichinomiya M."/>
            <person name="Sato N."/>
            <person name="Blanc-Mathieu R."/>
            <person name="Endo H."/>
            <person name="Kuwata A."/>
            <person name="Ogata H."/>
        </authorList>
    </citation>
    <scope>NUCLEOTIDE SEQUENCE [LARGE SCALE GENOMIC DNA]</scope>
    <source>
        <strain evidence="5">NIES 3701</strain>
    </source>
</reference>
<feature type="transmembrane region" description="Helical" evidence="2">
    <location>
        <begin position="2203"/>
        <end position="2222"/>
    </location>
</feature>
<gene>
    <name evidence="4" type="ORF">TrST_g4986</name>
</gene>
<evidence type="ECO:0000313" key="5">
    <source>
        <dbReference type="Proteomes" id="UP001165085"/>
    </source>
</evidence>
<dbReference type="OrthoDB" id="201089at2759"/>
<feature type="domain" description="TNFR-Cys" evidence="3">
    <location>
        <begin position="986"/>
        <end position="1017"/>
    </location>
</feature>
<feature type="domain" description="TNFR-Cys" evidence="3">
    <location>
        <begin position="248"/>
        <end position="284"/>
    </location>
</feature>
<dbReference type="Gene3D" id="3.30.530.20">
    <property type="match status" value="1"/>
</dbReference>
<dbReference type="PANTHER" id="PTHR46967">
    <property type="entry name" value="INSULIN-LIKE GROWTH FACTOR BINDING PROTEIN,N-TERMINAL"/>
    <property type="match status" value="1"/>
</dbReference>
<keyword evidence="5" id="KW-1185">Reference proteome</keyword>
<dbReference type="SMART" id="SM01411">
    <property type="entry name" value="Ephrin_rec_like"/>
    <property type="match status" value="29"/>
</dbReference>
<feature type="domain" description="TNFR-Cys" evidence="3">
    <location>
        <begin position="1367"/>
        <end position="1396"/>
    </location>
</feature>
<organism evidence="4 5">
    <name type="scientific">Triparma strigata</name>
    <dbReference type="NCBI Taxonomy" id="1606541"/>
    <lineage>
        <taxon>Eukaryota</taxon>
        <taxon>Sar</taxon>
        <taxon>Stramenopiles</taxon>
        <taxon>Ochrophyta</taxon>
        <taxon>Bolidophyceae</taxon>
        <taxon>Parmales</taxon>
        <taxon>Triparmaceae</taxon>
        <taxon>Triparma</taxon>
    </lineage>
</organism>
<evidence type="ECO:0000313" key="4">
    <source>
        <dbReference type="EMBL" id="GMH67725.1"/>
    </source>
</evidence>
<keyword evidence="2" id="KW-0812">Transmembrane</keyword>
<evidence type="ECO:0000259" key="3">
    <source>
        <dbReference type="SMART" id="SM00208"/>
    </source>
</evidence>
<evidence type="ECO:0000256" key="1">
    <source>
        <dbReference type="SAM" id="MobiDB-lite"/>
    </source>
</evidence>
<dbReference type="InterPro" id="IPR006212">
    <property type="entry name" value="Furin_repeat"/>
</dbReference>
<comment type="caution">
    <text evidence="4">The sequence shown here is derived from an EMBL/GenBank/DDBJ whole genome shotgun (WGS) entry which is preliminary data.</text>
</comment>
<feature type="compositionally biased region" description="Gly residues" evidence="1">
    <location>
        <begin position="2644"/>
        <end position="2658"/>
    </location>
</feature>
<dbReference type="Gene3D" id="2.10.50.10">
    <property type="entry name" value="Tumor Necrosis Factor Receptor, subunit A, domain 2"/>
    <property type="match status" value="13"/>
</dbReference>
<feature type="domain" description="TNFR-Cys" evidence="3">
    <location>
        <begin position="1399"/>
        <end position="1429"/>
    </location>
</feature>
<dbReference type="SMART" id="SM00261">
    <property type="entry name" value="FU"/>
    <property type="match status" value="8"/>
</dbReference>
<feature type="domain" description="TNFR-Cys" evidence="3">
    <location>
        <begin position="714"/>
        <end position="746"/>
    </location>
</feature>
<dbReference type="SUPFAM" id="SSF57184">
    <property type="entry name" value="Growth factor receptor domain"/>
    <property type="match status" value="12"/>
</dbReference>
<dbReference type="SMART" id="SM00208">
    <property type="entry name" value="TNFR"/>
    <property type="match status" value="7"/>
</dbReference>